<dbReference type="RefSeq" id="WP_029054225.1">
    <property type="nucleotide sequence ID" value="NZ_CP015108.1"/>
</dbReference>
<feature type="transmembrane region" description="Helical" evidence="10">
    <location>
        <begin position="139"/>
        <end position="157"/>
    </location>
</feature>
<organism evidence="11 12">
    <name type="scientific">Sporosarcina ureae</name>
    <dbReference type="NCBI Taxonomy" id="1571"/>
    <lineage>
        <taxon>Bacteria</taxon>
        <taxon>Bacillati</taxon>
        <taxon>Bacillota</taxon>
        <taxon>Bacilli</taxon>
        <taxon>Bacillales</taxon>
        <taxon>Caryophanaceae</taxon>
        <taxon>Sporosarcina</taxon>
    </lineage>
</organism>
<keyword evidence="5" id="KW-1003">Cell membrane</keyword>
<feature type="transmembrane region" description="Helical" evidence="10">
    <location>
        <begin position="169"/>
        <end position="188"/>
    </location>
</feature>
<evidence type="ECO:0000256" key="6">
    <source>
        <dbReference type="ARBA" id="ARBA00022692"/>
    </source>
</evidence>
<dbReference type="PIRSF" id="PIRSF006603">
    <property type="entry name" value="DinF"/>
    <property type="match status" value="1"/>
</dbReference>
<evidence type="ECO:0000313" key="12">
    <source>
        <dbReference type="Proteomes" id="UP000192486"/>
    </source>
</evidence>
<feature type="transmembrane region" description="Helical" evidence="10">
    <location>
        <begin position="20"/>
        <end position="40"/>
    </location>
</feature>
<feature type="transmembrane region" description="Helical" evidence="10">
    <location>
        <begin position="236"/>
        <end position="259"/>
    </location>
</feature>
<sequence length="448" mass="49186">MSSSSPKFNKLDTEPVGRIFLRYLIPSTVGMLLMAINIVADGIMVGNRLGAEALAGVGISAPVYTIFFAISLWIGIGAATKYSMAMGAKDVLKARSIFTHAIISIFLFTIILGLTAFIFRDSLAYALGANTTTFPYVSQYLFVILLFGFIFTIENTFSIFVRNDGAPNLSMAGLIVTSVVNIILNYVFLFILDYGVAGAATATIIASFMGMLVLLAHFFKKNNNLKLIRLKFNKKLFLAILFIGFPSFLSELGISFFTITHNIAFERMAGTEGVAAFSILNYVHSVMLMLFLGMGGAIQPLISYYQGSGNRIRMKETIKKATLTVVIAGAVFFLVGQFAAGPIVSIFGDFPQAVRDLATTGINLFFFAYLFTGTNFVMMTYYQSVGNVRMATWITASREIIVMLIFLMILPRIFGLNGIWLSIPASELVVFIGVYLYQRNATRHSLIG</sequence>
<keyword evidence="7 10" id="KW-1133">Transmembrane helix</keyword>
<dbReference type="InterPro" id="IPR002528">
    <property type="entry name" value="MATE_fam"/>
</dbReference>
<reference evidence="11 12" key="1">
    <citation type="submission" date="2016-04" db="EMBL/GenBank/DDBJ databases">
        <title>Comparative Genomics and Epigenetics of Sporosarcina ureae.</title>
        <authorList>
            <person name="Oliver A.S."/>
            <person name="Cooper K.K."/>
        </authorList>
    </citation>
    <scope>NUCLEOTIDE SEQUENCE [LARGE SCALE GENOMIC DNA]</scope>
    <source>
        <strain evidence="11 12">S204</strain>
    </source>
</reference>
<keyword evidence="8 10" id="KW-0472">Membrane</keyword>
<keyword evidence="12" id="KW-1185">Reference proteome</keyword>
<evidence type="ECO:0000256" key="10">
    <source>
        <dbReference type="SAM" id="Phobius"/>
    </source>
</evidence>
<comment type="similarity">
    <text evidence="2">Belongs to the multi antimicrobial extrusion (MATE) (TC 2.A.66.1) family. MepA subfamily.</text>
</comment>
<dbReference type="InterPro" id="IPR051327">
    <property type="entry name" value="MATE_MepA_subfamily"/>
</dbReference>
<feature type="transmembrane region" description="Helical" evidence="10">
    <location>
        <begin position="279"/>
        <end position="302"/>
    </location>
</feature>
<dbReference type="Proteomes" id="UP000192486">
    <property type="component" value="Chromosome"/>
</dbReference>
<feature type="transmembrane region" description="Helical" evidence="10">
    <location>
        <begin position="97"/>
        <end position="119"/>
    </location>
</feature>
<evidence type="ECO:0000256" key="2">
    <source>
        <dbReference type="ARBA" id="ARBA00008417"/>
    </source>
</evidence>
<dbReference type="InterPro" id="IPR048279">
    <property type="entry name" value="MdtK-like"/>
</dbReference>
<feature type="transmembrane region" description="Helical" evidence="10">
    <location>
        <begin position="393"/>
        <end position="413"/>
    </location>
</feature>
<feature type="transmembrane region" description="Helical" evidence="10">
    <location>
        <begin position="419"/>
        <end position="437"/>
    </location>
</feature>
<evidence type="ECO:0000256" key="1">
    <source>
        <dbReference type="ARBA" id="ARBA00004651"/>
    </source>
</evidence>
<name>A0ABN4YT00_SPOUR</name>
<feature type="transmembrane region" description="Helical" evidence="10">
    <location>
        <begin position="194"/>
        <end position="215"/>
    </location>
</feature>
<protein>
    <recommendedName>
        <fullName evidence="3">Multidrug export protein MepA</fullName>
    </recommendedName>
</protein>
<gene>
    <name evidence="11" type="ORF">SporoS204_06995</name>
</gene>
<feature type="transmembrane region" description="Helical" evidence="10">
    <location>
        <begin position="360"/>
        <end position="381"/>
    </location>
</feature>
<evidence type="ECO:0000256" key="7">
    <source>
        <dbReference type="ARBA" id="ARBA00022989"/>
    </source>
</evidence>
<proteinExistence type="inferred from homology"/>
<keyword evidence="6 10" id="KW-0812">Transmembrane</keyword>
<dbReference type="InterPro" id="IPR045070">
    <property type="entry name" value="MATE_MepA-like"/>
</dbReference>
<evidence type="ECO:0000256" key="5">
    <source>
        <dbReference type="ARBA" id="ARBA00022475"/>
    </source>
</evidence>
<dbReference type="Pfam" id="PF01554">
    <property type="entry name" value="MatE"/>
    <property type="match status" value="2"/>
</dbReference>
<evidence type="ECO:0000256" key="9">
    <source>
        <dbReference type="ARBA" id="ARBA00023251"/>
    </source>
</evidence>
<feature type="transmembrane region" description="Helical" evidence="10">
    <location>
        <begin position="52"/>
        <end position="76"/>
    </location>
</feature>
<dbReference type="EMBL" id="CP015108">
    <property type="protein sequence ID" value="ARF13913.1"/>
    <property type="molecule type" value="Genomic_DNA"/>
</dbReference>
<dbReference type="PANTHER" id="PTHR43823:SF4">
    <property type="entry name" value="SPORULATION PROTEIN YKVU"/>
    <property type="match status" value="1"/>
</dbReference>
<evidence type="ECO:0000256" key="3">
    <source>
        <dbReference type="ARBA" id="ARBA00022106"/>
    </source>
</evidence>
<dbReference type="CDD" id="cd13143">
    <property type="entry name" value="MATE_MepA_like"/>
    <property type="match status" value="1"/>
</dbReference>
<accession>A0ABN4YT00</accession>
<evidence type="ECO:0000313" key="11">
    <source>
        <dbReference type="EMBL" id="ARF13913.1"/>
    </source>
</evidence>
<evidence type="ECO:0000256" key="4">
    <source>
        <dbReference type="ARBA" id="ARBA00022448"/>
    </source>
</evidence>
<evidence type="ECO:0000256" key="8">
    <source>
        <dbReference type="ARBA" id="ARBA00023136"/>
    </source>
</evidence>
<keyword evidence="9" id="KW-0046">Antibiotic resistance</keyword>
<dbReference type="PANTHER" id="PTHR43823">
    <property type="entry name" value="SPORULATION PROTEIN YKVU"/>
    <property type="match status" value="1"/>
</dbReference>
<keyword evidence="4" id="KW-0813">Transport</keyword>
<feature type="transmembrane region" description="Helical" evidence="10">
    <location>
        <begin position="323"/>
        <end position="348"/>
    </location>
</feature>
<comment type="subcellular location">
    <subcellularLocation>
        <location evidence="1">Cell membrane</location>
        <topology evidence="1">Multi-pass membrane protein</topology>
    </subcellularLocation>
</comment>